<dbReference type="Proteomes" id="UP000053732">
    <property type="component" value="Unassembled WGS sequence"/>
</dbReference>
<dbReference type="AlphaFoldDB" id="A0A0G4PE27"/>
<feature type="compositionally biased region" description="Basic and acidic residues" evidence="1">
    <location>
        <begin position="52"/>
        <end position="63"/>
    </location>
</feature>
<protein>
    <submittedName>
        <fullName evidence="2">Str. FM013</fullName>
    </submittedName>
</protein>
<reference evidence="2 3" key="1">
    <citation type="journal article" date="2014" name="Nat. Commun.">
        <title>Multiple recent horizontal transfers of a large genomic region in cheese making fungi.</title>
        <authorList>
            <person name="Cheeseman K."/>
            <person name="Ropars J."/>
            <person name="Renault P."/>
            <person name="Dupont J."/>
            <person name="Gouzy J."/>
            <person name="Branca A."/>
            <person name="Abraham A.L."/>
            <person name="Ceppi M."/>
            <person name="Conseiller E."/>
            <person name="Debuchy R."/>
            <person name="Malagnac F."/>
            <person name="Goarin A."/>
            <person name="Silar P."/>
            <person name="Lacoste S."/>
            <person name="Sallet E."/>
            <person name="Bensimon A."/>
            <person name="Giraud T."/>
            <person name="Brygoo Y."/>
        </authorList>
    </citation>
    <scope>NUCLEOTIDE SEQUENCE [LARGE SCALE GENOMIC DNA]</scope>
    <source>
        <strain evidence="3">FM 013</strain>
    </source>
</reference>
<feature type="region of interest" description="Disordered" evidence="1">
    <location>
        <begin position="1"/>
        <end position="63"/>
    </location>
</feature>
<sequence length="63" mass="6817">MEHDTNKTKKGCHGSPSAAGGSRYMQLSNAQEDARMAEEFGEPLSSPSKAQVTREDPHLQVTS</sequence>
<evidence type="ECO:0000313" key="2">
    <source>
        <dbReference type="EMBL" id="CRL24600.1"/>
    </source>
</evidence>
<evidence type="ECO:0000313" key="3">
    <source>
        <dbReference type="Proteomes" id="UP000053732"/>
    </source>
</evidence>
<name>A0A0G4PE27_PENC3</name>
<gene>
    <name evidence="2" type="ORF">PCAMFM013_S012g000210</name>
</gene>
<evidence type="ECO:0000256" key="1">
    <source>
        <dbReference type="SAM" id="MobiDB-lite"/>
    </source>
</evidence>
<proteinExistence type="predicted"/>
<organism evidence="2 3">
    <name type="scientific">Penicillium camemberti (strain FM 013)</name>
    <dbReference type="NCBI Taxonomy" id="1429867"/>
    <lineage>
        <taxon>Eukaryota</taxon>
        <taxon>Fungi</taxon>
        <taxon>Dikarya</taxon>
        <taxon>Ascomycota</taxon>
        <taxon>Pezizomycotina</taxon>
        <taxon>Eurotiomycetes</taxon>
        <taxon>Eurotiomycetidae</taxon>
        <taxon>Eurotiales</taxon>
        <taxon>Aspergillaceae</taxon>
        <taxon>Penicillium</taxon>
    </lineage>
</organism>
<keyword evidence="3" id="KW-1185">Reference proteome</keyword>
<dbReference type="EMBL" id="HG793145">
    <property type="protein sequence ID" value="CRL24600.1"/>
    <property type="molecule type" value="Genomic_DNA"/>
</dbReference>
<accession>A0A0G4PE27</accession>